<keyword evidence="6" id="KW-0560">Oxidoreductase</keyword>
<keyword evidence="7" id="KW-0408">Iron</keyword>
<reference evidence="11" key="1">
    <citation type="submission" date="2025-08" db="UniProtKB">
        <authorList>
            <consortium name="Ensembl"/>
        </authorList>
    </citation>
    <scope>IDENTIFICATION</scope>
</reference>
<dbReference type="SUPFAM" id="SSF47473">
    <property type="entry name" value="EF-hand"/>
    <property type="match status" value="1"/>
</dbReference>
<sequence>MEAAQEYLKEQDEFNDSNNPSSPPYNSPFRSTRLHIQRSNVCSRAYFVVVMVFFHVYILNVIALLLYVHYNNGPGDLVSGEGGSSAADTDNGNSLPHPAPSSREIHVGHVQRVSLVPDKTHEMKTLSLKPLLFEIPGFLSEEECRVVVQLAQLKGLMDSQATASSQGQEESNQPLLSLSTEEVFSLLDLNQDGLLQKHEIVSHSHSQDGTWLSPDNLRQILTGLESCPTGMLTLGDFRHVYDVSQHPGQEKDGKLHSRFRQRSKHTWLYQGPGSHHVLRMLRNRVTSLTRLPSALVELSEPLQVIRYEHGDFTNAHYDSSTSHSETTCAHTQLAGNTSALTEVPCRYLTILFYLSSVEEGGEATFPVADNRTYEEQVIDLTDTQETCSRGNLRIKSTAGTALLWYNHLSDGRGWMGELDEYSLHGDCPVRRGVKWVANSWVNVDPDYQQQARYQRLVAQRHQAKSSMDYQSLSHSDLHQDL</sequence>
<dbReference type="InterPro" id="IPR044862">
    <property type="entry name" value="Pro_4_hyd_alph_FE2OG_OXY"/>
</dbReference>
<evidence type="ECO:0000256" key="5">
    <source>
        <dbReference type="ARBA" id="ARBA00022964"/>
    </source>
</evidence>
<evidence type="ECO:0000256" key="4">
    <source>
        <dbReference type="ARBA" id="ARBA00022896"/>
    </source>
</evidence>
<accession>A0A3Q0S470</accession>
<keyword evidence="2" id="KW-0479">Metal-binding</keyword>
<dbReference type="GO" id="GO:0004656">
    <property type="term" value="F:procollagen-proline 4-dioxygenase activity"/>
    <property type="evidence" value="ECO:0007669"/>
    <property type="project" value="TreeGrafter"/>
</dbReference>
<dbReference type="STRING" id="61819.ENSACIP00000016688"/>
<dbReference type="InterPro" id="IPR005123">
    <property type="entry name" value="Oxoglu/Fe-dep_dioxygenase_dom"/>
</dbReference>
<dbReference type="PROSITE" id="PS51471">
    <property type="entry name" value="FE2OG_OXY"/>
    <property type="match status" value="1"/>
</dbReference>
<dbReference type="PANTHER" id="PTHR10869">
    <property type="entry name" value="PROLYL 4-HYDROXYLASE ALPHA SUBUNIT"/>
    <property type="match status" value="1"/>
</dbReference>
<feature type="transmembrane region" description="Helical" evidence="9">
    <location>
        <begin position="45"/>
        <end position="70"/>
    </location>
</feature>
<dbReference type="InterPro" id="IPR006620">
    <property type="entry name" value="Pro_4_hyd_alph"/>
</dbReference>
<evidence type="ECO:0000313" key="12">
    <source>
        <dbReference type="Proteomes" id="UP000261340"/>
    </source>
</evidence>
<dbReference type="GO" id="GO:0005506">
    <property type="term" value="F:iron ion binding"/>
    <property type="evidence" value="ECO:0007669"/>
    <property type="project" value="InterPro"/>
</dbReference>
<dbReference type="Proteomes" id="UP000261340">
    <property type="component" value="Unplaced"/>
</dbReference>
<feature type="domain" description="Fe2OG dioxygenase" evidence="10">
    <location>
        <begin position="298"/>
        <end position="443"/>
    </location>
</feature>
<keyword evidence="3" id="KW-0106">Calcium</keyword>
<dbReference type="GO" id="GO:0031418">
    <property type="term" value="F:L-ascorbic acid binding"/>
    <property type="evidence" value="ECO:0007669"/>
    <property type="project" value="UniProtKB-KW"/>
</dbReference>
<evidence type="ECO:0000256" key="9">
    <source>
        <dbReference type="SAM" id="Phobius"/>
    </source>
</evidence>
<evidence type="ECO:0000256" key="1">
    <source>
        <dbReference type="ARBA" id="ARBA00001961"/>
    </source>
</evidence>
<feature type="region of interest" description="Disordered" evidence="8">
    <location>
        <begin position="81"/>
        <end position="103"/>
    </location>
</feature>
<evidence type="ECO:0000256" key="3">
    <source>
        <dbReference type="ARBA" id="ARBA00022837"/>
    </source>
</evidence>
<dbReference type="GO" id="GO:0005783">
    <property type="term" value="C:endoplasmic reticulum"/>
    <property type="evidence" value="ECO:0007669"/>
    <property type="project" value="TreeGrafter"/>
</dbReference>
<organism evidence="11 12">
    <name type="scientific">Amphilophus citrinellus</name>
    <name type="common">Midas cichlid</name>
    <name type="synonym">Cichlasoma citrinellum</name>
    <dbReference type="NCBI Taxonomy" id="61819"/>
    <lineage>
        <taxon>Eukaryota</taxon>
        <taxon>Metazoa</taxon>
        <taxon>Chordata</taxon>
        <taxon>Craniata</taxon>
        <taxon>Vertebrata</taxon>
        <taxon>Euteleostomi</taxon>
        <taxon>Actinopterygii</taxon>
        <taxon>Neopterygii</taxon>
        <taxon>Teleostei</taxon>
        <taxon>Neoteleostei</taxon>
        <taxon>Acanthomorphata</taxon>
        <taxon>Ovalentaria</taxon>
        <taxon>Cichlomorphae</taxon>
        <taxon>Cichliformes</taxon>
        <taxon>Cichlidae</taxon>
        <taxon>New World cichlids</taxon>
        <taxon>Cichlasomatinae</taxon>
        <taxon>Heroini</taxon>
        <taxon>Amphilophus</taxon>
    </lineage>
</organism>
<dbReference type="InterPro" id="IPR018247">
    <property type="entry name" value="EF_Hand_1_Ca_BS"/>
</dbReference>
<dbReference type="GeneTree" id="ENSGT00390000014570"/>
<comment type="cofactor">
    <cofactor evidence="1">
        <name>L-ascorbate</name>
        <dbReference type="ChEBI" id="CHEBI:38290"/>
    </cofactor>
</comment>
<evidence type="ECO:0000313" key="11">
    <source>
        <dbReference type="Ensembl" id="ENSACIP00000016688.1"/>
    </source>
</evidence>
<dbReference type="PROSITE" id="PS00018">
    <property type="entry name" value="EF_HAND_1"/>
    <property type="match status" value="1"/>
</dbReference>
<evidence type="ECO:0000256" key="6">
    <source>
        <dbReference type="ARBA" id="ARBA00023002"/>
    </source>
</evidence>
<dbReference type="InterPro" id="IPR011992">
    <property type="entry name" value="EF-hand-dom_pair"/>
</dbReference>
<feature type="region of interest" description="Disordered" evidence="8">
    <location>
        <begin position="1"/>
        <end position="26"/>
    </location>
</feature>
<dbReference type="PANTHER" id="PTHR10869:SF246">
    <property type="entry name" value="TRANSMEMBRANE PROLYL 4-HYDROXYLASE"/>
    <property type="match status" value="1"/>
</dbReference>
<dbReference type="SMART" id="SM00702">
    <property type="entry name" value="P4Hc"/>
    <property type="match status" value="1"/>
</dbReference>
<evidence type="ECO:0000256" key="8">
    <source>
        <dbReference type="SAM" id="MobiDB-lite"/>
    </source>
</evidence>
<evidence type="ECO:0000256" key="7">
    <source>
        <dbReference type="ARBA" id="ARBA00023004"/>
    </source>
</evidence>
<keyword evidence="12" id="KW-1185">Reference proteome</keyword>
<keyword evidence="5" id="KW-0223">Dioxygenase</keyword>
<proteinExistence type="predicted"/>
<dbReference type="Ensembl" id="ENSACIT00000017137.1">
    <property type="protein sequence ID" value="ENSACIP00000016688.1"/>
    <property type="gene ID" value="ENSACIG00000012989.1"/>
</dbReference>
<keyword evidence="4" id="KW-0847">Vitamin C</keyword>
<dbReference type="Gene3D" id="2.60.120.620">
    <property type="entry name" value="q2cbj1_9rhob like domain"/>
    <property type="match status" value="1"/>
</dbReference>
<evidence type="ECO:0000256" key="2">
    <source>
        <dbReference type="ARBA" id="ARBA00022723"/>
    </source>
</evidence>
<keyword evidence="9" id="KW-0812">Transmembrane</keyword>
<dbReference type="FunFam" id="2.60.120.620:FF:000008">
    <property type="entry name" value="transmembrane prolyl 4-hydroxylase"/>
    <property type="match status" value="1"/>
</dbReference>
<dbReference type="Pfam" id="PF13640">
    <property type="entry name" value="2OG-FeII_Oxy_3"/>
    <property type="match status" value="1"/>
</dbReference>
<keyword evidence="9" id="KW-1133">Transmembrane helix</keyword>
<protein>
    <submittedName>
        <fullName evidence="11">Prolyl 4-hydroxylase, transmembrane a</fullName>
    </submittedName>
</protein>
<evidence type="ECO:0000259" key="10">
    <source>
        <dbReference type="PROSITE" id="PS51471"/>
    </source>
</evidence>
<keyword evidence="9" id="KW-0472">Membrane</keyword>
<dbReference type="OMA" id="SWINVDP"/>
<reference evidence="11" key="2">
    <citation type="submission" date="2025-09" db="UniProtKB">
        <authorList>
            <consortium name="Ensembl"/>
        </authorList>
    </citation>
    <scope>IDENTIFICATION</scope>
</reference>
<dbReference type="AlphaFoldDB" id="A0A3Q0S470"/>
<dbReference type="InterPro" id="IPR045054">
    <property type="entry name" value="P4HA-like"/>
</dbReference>
<name>A0A3Q0S470_AMPCI</name>